<keyword evidence="2" id="KW-1185">Reference proteome</keyword>
<evidence type="ECO:0000313" key="1">
    <source>
        <dbReference type="EMBL" id="RZC54497.1"/>
    </source>
</evidence>
<gene>
    <name evidence="1" type="ORF">C5167_013359</name>
</gene>
<proteinExistence type="predicted"/>
<dbReference type="EMBL" id="CM010717">
    <property type="protein sequence ID" value="RZC54497.1"/>
    <property type="molecule type" value="Genomic_DNA"/>
</dbReference>
<sequence length="80" mass="9390">MQLSFSVAARRFKILFVTWHKVVIDTKDIIHYDIYITRHILETKYKSNLPLSDTLSVLEFIKLYRSDTVLANLHSCTKCS</sequence>
<dbReference type="AlphaFoldDB" id="A0A4Y7J110"/>
<dbReference type="Gramene" id="RZC54497">
    <property type="protein sequence ID" value="RZC54497"/>
    <property type="gene ID" value="C5167_013359"/>
</dbReference>
<evidence type="ECO:0000313" key="2">
    <source>
        <dbReference type="Proteomes" id="UP000316621"/>
    </source>
</evidence>
<organism evidence="1 2">
    <name type="scientific">Papaver somniferum</name>
    <name type="common">Opium poppy</name>
    <dbReference type="NCBI Taxonomy" id="3469"/>
    <lineage>
        <taxon>Eukaryota</taxon>
        <taxon>Viridiplantae</taxon>
        <taxon>Streptophyta</taxon>
        <taxon>Embryophyta</taxon>
        <taxon>Tracheophyta</taxon>
        <taxon>Spermatophyta</taxon>
        <taxon>Magnoliopsida</taxon>
        <taxon>Ranunculales</taxon>
        <taxon>Papaveraceae</taxon>
        <taxon>Papaveroideae</taxon>
        <taxon>Papaver</taxon>
    </lineage>
</organism>
<protein>
    <submittedName>
        <fullName evidence="1">Uncharacterized protein</fullName>
    </submittedName>
</protein>
<accession>A0A4Y7J110</accession>
<name>A0A4Y7J110_PAPSO</name>
<reference evidence="1 2" key="1">
    <citation type="journal article" date="2018" name="Science">
        <title>The opium poppy genome and morphinan production.</title>
        <authorList>
            <person name="Guo L."/>
            <person name="Winzer T."/>
            <person name="Yang X."/>
            <person name="Li Y."/>
            <person name="Ning Z."/>
            <person name="He Z."/>
            <person name="Teodor R."/>
            <person name="Lu Y."/>
            <person name="Bowser T.A."/>
            <person name="Graham I.A."/>
            <person name="Ye K."/>
        </authorList>
    </citation>
    <scope>NUCLEOTIDE SEQUENCE [LARGE SCALE GENOMIC DNA]</scope>
    <source>
        <strain evidence="2">cv. HN1</strain>
        <tissue evidence="1">Leaves</tissue>
    </source>
</reference>
<dbReference type="Proteomes" id="UP000316621">
    <property type="component" value="Chromosome 3"/>
</dbReference>